<evidence type="ECO:0000313" key="1">
    <source>
        <dbReference type="EMBL" id="AKH46102.1"/>
    </source>
</evidence>
<protein>
    <submittedName>
        <fullName evidence="1">Uncharacterized protein</fullName>
    </submittedName>
</protein>
<reference evidence="1" key="1">
    <citation type="journal article" date="2015" name="Front. Microbiol.">
        <title>Combining genomic sequencing methods to explore viral diversity and reveal potential virus-host interactions.</title>
        <authorList>
            <person name="Chow C.E."/>
            <person name="Winget D.M."/>
            <person name="White R.A.III."/>
            <person name="Hallam S.J."/>
            <person name="Suttle C.A."/>
        </authorList>
    </citation>
    <scope>NUCLEOTIDE SEQUENCE</scope>
    <source>
        <strain evidence="1">Anoxic3_4</strain>
    </source>
</reference>
<organism evidence="1">
    <name type="scientific">uncultured marine virus</name>
    <dbReference type="NCBI Taxonomy" id="186617"/>
    <lineage>
        <taxon>Viruses</taxon>
        <taxon>environmental samples</taxon>
    </lineage>
</organism>
<dbReference type="EMBL" id="KR029579">
    <property type="protein sequence ID" value="AKH46102.1"/>
    <property type="molecule type" value="Genomic_DNA"/>
</dbReference>
<accession>A0A0F7L3P9</accession>
<sequence>MMFRLRAAILTTNKSGQQGLYQTSLRQLRFIPGTDQCWLQSRTLRLLRNLLSGTETASE</sequence>
<proteinExistence type="predicted"/>
<name>A0A0F7L3P9_9VIRU</name>
<reference evidence="1" key="2">
    <citation type="submission" date="2015-03" db="EMBL/GenBank/DDBJ databases">
        <authorList>
            <person name="Chow C.-E.T."/>
            <person name="Winget D.M."/>
            <person name="White R.A.III."/>
            <person name="Hallam S.J."/>
            <person name="Suttle C.A."/>
        </authorList>
    </citation>
    <scope>NUCLEOTIDE SEQUENCE</scope>
    <source>
        <strain evidence="1">Anoxic3_4</strain>
    </source>
</reference>